<dbReference type="EMBL" id="JBEZNA010000098">
    <property type="protein sequence ID" value="MEU9581073.1"/>
    <property type="molecule type" value="Genomic_DNA"/>
</dbReference>
<keyword evidence="2" id="KW-1185">Reference proteome</keyword>
<evidence type="ECO:0000313" key="1">
    <source>
        <dbReference type="EMBL" id="MEU9581073.1"/>
    </source>
</evidence>
<comment type="caution">
    <text evidence="1">The sequence shown here is derived from an EMBL/GenBank/DDBJ whole genome shotgun (WGS) entry which is preliminary data.</text>
</comment>
<dbReference type="Proteomes" id="UP001551584">
    <property type="component" value="Unassembled WGS sequence"/>
</dbReference>
<accession>A0ABV3EYE4</accession>
<dbReference type="RefSeq" id="WP_359277377.1">
    <property type="nucleotide sequence ID" value="NZ_JBEZNA010000098.1"/>
</dbReference>
<reference evidence="1 2" key="1">
    <citation type="submission" date="2024-06" db="EMBL/GenBank/DDBJ databases">
        <title>The Natural Products Discovery Center: Release of the First 8490 Sequenced Strains for Exploring Actinobacteria Biosynthetic Diversity.</title>
        <authorList>
            <person name="Kalkreuter E."/>
            <person name="Kautsar S.A."/>
            <person name="Yang D."/>
            <person name="Bader C.D."/>
            <person name="Teijaro C.N."/>
            <person name="Fluegel L."/>
            <person name="Davis C.M."/>
            <person name="Simpson J.R."/>
            <person name="Lauterbach L."/>
            <person name="Steele A.D."/>
            <person name="Gui C."/>
            <person name="Meng S."/>
            <person name="Li G."/>
            <person name="Viehrig K."/>
            <person name="Ye F."/>
            <person name="Su P."/>
            <person name="Kiefer A.F."/>
            <person name="Nichols A."/>
            <person name="Cepeda A.J."/>
            <person name="Yan W."/>
            <person name="Fan B."/>
            <person name="Jiang Y."/>
            <person name="Adhikari A."/>
            <person name="Zheng C.-J."/>
            <person name="Schuster L."/>
            <person name="Cowan T.M."/>
            <person name="Smanski M.J."/>
            <person name="Chevrette M.G."/>
            <person name="De Carvalho L.P.S."/>
            <person name="Shen B."/>
        </authorList>
    </citation>
    <scope>NUCLEOTIDE SEQUENCE [LARGE SCALE GENOMIC DNA]</scope>
    <source>
        <strain evidence="1 2">NPDC048117</strain>
    </source>
</reference>
<dbReference type="GO" id="GO:0003677">
    <property type="term" value="F:DNA binding"/>
    <property type="evidence" value="ECO:0007669"/>
    <property type="project" value="UniProtKB-KW"/>
</dbReference>
<gene>
    <name evidence="1" type="ORF">AB0D95_28030</name>
</gene>
<name>A0ABV3EYE4_9ACTN</name>
<evidence type="ECO:0000313" key="2">
    <source>
        <dbReference type="Proteomes" id="UP001551584"/>
    </source>
</evidence>
<organism evidence="1 2">
    <name type="scientific">Streptomyces chilikensis</name>
    <dbReference type="NCBI Taxonomy" id="1194079"/>
    <lineage>
        <taxon>Bacteria</taxon>
        <taxon>Bacillati</taxon>
        <taxon>Actinomycetota</taxon>
        <taxon>Actinomycetes</taxon>
        <taxon>Kitasatosporales</taxon>
        <taxon>Streptomycetaceae</taxon>
        <taxon>Streptomyces</taxon>
    </lineage>
</organism>
<keyword evidence="1" id="KW-0238">DNA-binding</keyword>
<sequence length="72" mass="8162">MAHTALPPGRRPLATAEELAAHYGVPKRTLYRWHHTQTCIGPLMFRVGKHLRARWDDIDQYDAQQAGGQRAA</sequence>
<protein>
    <submittedName>
        <fullName evidence="1">DNA-binding protein</fullName>
    </submittedName>
</protein>
<proteinExistence type="predicted"/>